<gene>
    <name evidence="1" type="ORF">IC230_26930</name>
</gene>
<dbReference type="Proteomes" id="UP000653797">
    <property type="component" value="Unassembled WGS sequence"/>
</dbReference>
<dbReference type="AlphaFoldDB" id="A0A927B7F9"/>
<reference evidence="1" key="1">
    <citation type="submission" date="2020-09" db="EMBL/GenBank/DDBJ databases">
        <authorList>
            <person name="Kim M.K."/>
        </authorList>
    </citation>
    <scope>NUCLEOTIDE SEQUENCE</scope>
    <source>
        <strain evidence="1">BT704</strain>
    </source>
</reference>
<sequence length="151" mass="16648">METRQTGAGHVVAEAYLADLKKWVMIDGQWDVTPVLYGKPLNAVELQRALVSKSPNVGVDSFSGVEPSGYFRWILPYLFYFDTKIDGRFGPGKLVYARHSEALILGPVGAKAPRVFQQVYPIKNDLYTHSLNAFYAPPGEGSKPGNAKSTK</sequence>
<comment type="caution">
    <text evidence="1">The sequence shown here is derived from an EMBL/GenBank/DDBJ whole genome shotgun (WGS) entry which is preliminary data.</text>
</comment>
<name>A0A927B7F9_9BACT</name>
<evidence type="ECO:0000313" key="2">
    <source>
        <dbReference type="Proteomes" id="UP000653797"/>
    </source>
</evidence>
<protein>
    <submittedName>
        <fullName evidence="1">Uncharacterized protein</fullName>
    </submittedName>
</protein>
<dbReference type="RefSeq" id="WP_191042178.1">
    <property type="nucleotide sequence ID" value="NZ_JACXAA010000013.1"/>
</dbReference>
<evidence type="ECO:0000313" key="1">
    <source>
        <dbReference type="EMBL" id="MBD2756552.1"/>
    </source>
</evidence>
<accession>A0A927B7F9</accession>
<keyword evidence="2" id="KW-1185">Reference proteome</keyword>
<organism evidence="1 2">
    <name type="scientific">Spirosoma validum</name>
    <dbReference type="NCBI Taxonomy" id="2771355"/>
    <lineage>
        <taxon>Bacteria</taxon>
        <taxon>Pseudomonadati</taxon>
        <taxon>Bacteroidota</taxon>
        <taxon>Cytophagia</taxon>
        <taxon>Cytophagales</taxon>
        <taxon>Cytophagaceae</taxon>
        <taxon>Spirosoma</taxon>
    </lineage>
</organism>
<dbReference type="EMBL" id="JACXAA010000013">
    <property type="protein sequence ID" value="MBD2756552.1"/>
    <property type="molecule type" value="Genomic_DNA"/>
</dbReference>
<proteinExistence type="predicted"/>